<name>A0A1Y2LQF4_EPING</name>
<feature type="region of interest" description="Disordered" evidence="1">
    <location>
        <begin position="1"/>
        <end position="74"/>
    </location>
</feature>
<feature type="compositionally biased region" description="Basic and acidic residues" evidence="1">
    <location>
        <begin position="164"/>
        <end position="188"/>
    </location>
</feature>
<sequence>MHQLQLPFSTFDFTPPSSPTGLLDTMPWLKRTPQTPTNMSLPPSPTQSLATSEDPILSFPSPTPREPSSPIVPNPLTTKSITFPLPTKPYSSTLGGPSSSTSRWLFRSPPVRAMTAPVKDELGDHFTRTALPSYQETQARARRRREASQRRVEGMRGWLASTAGEKEKQKQQQQQQREEKEKATRGESRGTQTLERMHQRYDSGSYEHGAGGFLEHNGAFAATGNAKPPLPSLNEDVLWFSLFRLRRRGGGGGSCVGCGEAHADALSDRGAVVVWVLYGCGHRVDDGCLDKLRERGVGKSAVGCHGCRHLGVQLGRFGEGEWRVRRRRLVDATGGVA</sequence>
<proteinExistence type="predicted"/>
<feature type="compositionally biased region" description="Polar residues" evidence="1">
    <location>
        <begin position="1"/>
        <end position="12"/>
    </location>
</feature>
<dbReference type="AlphaFoldDB" id="A0A1Y2LQF4"/>
<feature type="compositionally biased region" description="Polar residues" evidence="1">
    <location>
        <begin position="32"/>
        <end position="51"/>
    </location>
</feature>
<gene>
    <name evidence="2" type="ORF">B5807_08253</name>
</gene>
<evidence type="ECO:0000313" key="2">
    <source>
        <dbReference type="EMBL" id="OSS45950.1"/>
    </source>
</evidence>
<dbReference type="EMBL" id="KZ107852">
    <property type="protein sequence ID" value="OSS45950.1"/>
    <property type="molecule type" value="Genomic_DNA"/>
</dbReference>
<evidence type="ECO:0000256" key="1">
    <source>
        <dbReference type="SAM" id="MobiDB-lite"/>
    </source>
</evidence>
<keyword evidence="3" id="KW-1185">Reference proteome</keyword>
<dbReference type="InParanoid" id="A0A1Y2LQF4"/>
<dbReference type="Proteomes" id="UP000193240">
    <property type="component" value="Unassembled WGS sequence"/>
</dbReference>
<accession>A0A1Y2LQF4</accession>
<reference evidence="2 3" key="1">
    <citation type="journal article" date="2017" name="Genome Announc.">
        <title>Genome sequence of the saprophytic ascomycete Epicoccum nigrum ICMP 19927 strain isolated from New Zealand.</title>
        <authorList>
            <person name="Fokin M."/>
            <person name="Fleetwood D."/>
            <person name="Weir B.S."/>
            <person name="Villas-Boas S.G."/>
        </authorList>
    </citation>
    <scope>NUCLEOTIDE SEQUENCE [LARGE SCALE GENOMIC DNA]</scope>
    <source>
        <strain evidence="2 3">ICMP 19927</strain>
    </source>
</reference>
<organism evidence="2 3">
    <name type="scientific">Epicoccum nigrum</name>
    <name type="common">Soil fungus</name>
    <name type="synonym">Epicoccum purpurascens</name>
    <dbReference type="NCBI Taxonomy" id="105696"/>
    <lineage>
        <taxon>Eukaryota</taxon>
        <taxon>Fungi</taxon>
        <taxon>Dikarya</taxon>
        <taxon>Ascomycota</taxon>
        <taxon>Pezizomycotina</taxon>
        <taxon>Dothideomycetes</taxon>
        <taxon>Pleosporomycetidae</taxon>
        <taxon>Pleosporales</taxon>
        <taxon>Pleosporineae</taxon>
        <taxon>Didymellaceae</taxon>
        <taxon>Epicoccum</taxon>
    </lineage>
</organism>
<evidence type="ECO:0000313" key="3">
    <source>
        <dbReference type="Proteomes" id="UP000193240"/>
    </source>
</evidence>
<feature type="region of interest" description="Disordered" evidence="1">
    <location>
        <begin position="123"/>
        <end position="195"/>
    </location>
</feature>
<protein>
    <submittedName>
        <fullName evidence="2">Uncharacterized protein</fullName>
    </submittedName>
</protein>
<feature type="compositionally biased region" description="Pro residues" evidence="1">
    <location>
        <begin position="61"/>
        <end position="73"/>
    </location>
</feature>